<evidence type="ECO:0000313" key="1">
    <source>
        <dbReference type="EMBL" id="SPN79747.1"/>
    </source>
</evidence>
<name>A0A2R8FFD7_9VIRU</name>
<organism evidence="1">
    <name type="scientific">Brazilian cedratvirus IHUMI</name>
    <dbReference type="NCBI Taxonomy" id="2126980"/>
    <lineage>
        <taxon>Viruses</taxon>
        <taxon>Pithoviruses</taxon>
        <taxon>Orthocedratvirinae</taxon>
        <taxon>Alphacedratvirus</taxon>
        <taxon>Alphacedratvirus brasiliense</taxon>
    </lineage>
</organism>
<evidence type="ECO:0000313" key="2">
    <source>
        <dbReference type="Proteomes" id="UP000273054"/>
    </source>
</evidence>
<keyword evidence="2" id="KW-1185">Reference proteome</keyword>
<dbReference type="EMBL" id="LT994651">
    <property type="protein sequence ID" value="SPN79747.1"/>
    <property type="molecule type" value="Genomic_DNA"/>
</dbReference>
<accession>A0A2R8FFD7</accession>
<gene>
    <name evidence="1" type="ORF">BRZCDTV_495</name>
</gene>
<dbReference type="Proteomes" id="UP000273054">
    <property type="component" value="Segment"/>
</dbReference>
<sequence>MDREILIQDDILLFIHYKKKMPFLSRRDFTIIINDREFRDVPFKHGTCINTTLQKGEFIKDVLVCTGSLKIKGYCFPIRECVEELHLKVDEKGEMTLNDQPSALIASENCLLM</sequence>
<protein>
    <submittedName>
        <fullName evidence="1">Uncharacterized protein</fullName>
    </submittedName>
</protein>
<reference evidence="1" key="1">
    <citation type="submission" date="2018-03" db="EMBL/GenBank/DDBJ databases">
        <authorList>
            <consortium name="Urmite Genomes"/>
        </authorList>
    </citation>
    <scope>NUCLEOTIDE SEQUENCE [LARGE SCALE GENOMIC DNA]</scope>
    <source>
        <strain evidence="1">IHUMI-27.7</strain>
    </source>
</reference>
<proteinExistence type="predicted"/>